<feature type="transmembrane region" description="Helical" evidence="1">
    <location>
        <begin position="12"/>
        <end position="34"/>
    </location>
</feature>
<reference evidence="3 4" key="1">
    <citation type="submission" date="2019-03" db="EMBL/GenBank/DDBJ databases">
        <title>Muricauda SCR12 sp.nov, a marine bacterium isolated from Pacific Ocean:the Okinawa trough.</title>
        <authorList>
            <person name="Liu L."/>
        </authorList>
    </citation>
    <scope>NUCLEOTIDE SEQUENCE [LARGE SCALE GENOMIC DNA]</scope>
    <source>
        <strain evidence="3 4">SCR12</strain>
    </source>
</reference>
<dbReference type="Proteomes" id="UP000310406">
    <property type="component" value="Unassembled WGS sequence"/>
</dbReference>
<dbReference type="PANTHER" id="PTHR43081:SF1">
    <property type="entry name" value="ADENYLATE CYCLASE, TERMINAL-DIFFERENTIATION SPECIFIC"/>
    <property type="match status" value="1"/>
</dbReference>
<organism evidence="3 4">
    <name type="scientific">Flagellimonas alvinocaridis</name>
    <dbReference type="NCBI Taxonomy" id="2530200"/>
    <lineage>
        <taxon>Bacteria</taxon>
        <taxon>Pseudomonadati</taxon>
        <taxon>Bacteroidota</taxon>
        <taxon>Flavobacteriia</taxon>
        <taxon>Flavobacteriales</taxon>
        <taxon>Flavobacteriaceae</taxon>
        <taxon>Flagellimonas</taxon>
    </lineage>
</organism>
<dbReference type="PROSITE" id="PS50125">
    <property type="entry name" value="GUANYLATE_CYCLASE_2"/>
    <property type="match status" value="1"/>
</dbReference>
<accession>A0A4S8RSK5</accession>
<evidence type="ECO:0000313" key="3">
    <source>
        <dbReference type="EMBL" id="THV60781.1"/>
    </source>
</evidence>
<dbReference type="GO" id="GO:0004016">
    <property type="term" value="F:adenylate cyclase activity"/>
    <property type="evidence" value="ECO:0007669"/>
    <property type="project" value="UniProtKB-ARBA"/>
</dbReference>
<dbReference type="PANTHER" id="PTHR43081">
    <property type="entry name" value="ADENYLATE CYCLASE, TERMINAL-DIFFERENTIATION SPECIFIC-RELATED"/>
    <property type="match status" value="1"/>
</dbReference>
<evidence type="ECO:0000313" key="4">
    <source>
        <dbReference type="Proteomes" id="UP000310406"/>
    </source>
</evidence>
<sequence length="362" mass="42688">MNRELKKYLIILIKSLLFWTIAMCLHVFIRYLGVYDEPGIHVNFEYELSLIDNLKYGFLSGMLIGFFLSLVEYVFEKYLAYRIPMWLYFIFETIAYFIVLAFVLIIAFFFFNKENNTNYFTKEYLRLDNKVYWAYLIYALYISIGLSFIRISTEFLGGNTFWKILQGKYQTPKEETRIFMFLDLKSSTTIAEKLGHFKHSKLIKDCFFDLNEILLNFKGEIYQYVGDEAVITWIYTLGIQNNNCTELFFSFRDRLKNRSPYYLKNYGIIPEFKAGIHGGKIITVEVGTIKKEIAYHGDTINTAARIQSKCSEYQQQVIISKELFEALNKDNSYKTIDLGSILLRGKEVQLNLLGLKKYHNKK</sequence>
<comment type="caution">
    <text evidence="3">The sequence shown here is derived from an EMBL/GenBank/DDBJ whole genome shotgun (WGS) entry which is preliminary data.</text>
</comment>
<feature type="transmembrane region" description="Helical" evidence="1">
    <location>
        <begin position="131"/>
        <end position="149"/>
    </location>
</feature>
<evidence type="ECO:0000259" key="2">
    <source>
        <dbReference type="PROSITE" id="PS50125"/>
    </source>
</evidence>
<gene>
    <name evidence="3" type="ORF">EZV76_00115</name>
</gene>
<feature type="domain" description="Guanylate cyclase" evidence="2">
    <location>
        <begin position="178"/>
        <end position="307"/>
    </location>
</feature>
<dbReference type="InterPro" id="IPR050697">
    <property type="entry name" value="Adenylyl/Guanylyl_Cyclase_3/4"/>
</dbReference>
<name>A0A4S8RSK5_9FLAO</name>
<feature type="transmembrane region" description="Helical" evidence="1">
    <location>
        <begin position="87"/>
        <end position="111"/>
    </location>
</feature>
<dbReference type="InterPro" id="IPR001054">
    <property type="entry name" value="A/G_cyclase"/>
</dbReference>
<feature type="transmembrane region" description="Helical" evidence="1">
    <location>
        <begin position="54"/>
        <end position="75"/>
    </location>
</feature>
<keyword evidence="1" id="KW-0472">Membrane</keyword>
<dbReference type="RefSeq" id="WP_136564576.1">
    <property type="nucleotide sequence ID" value="NZ_SNTZ01000001.1"/>
</dbReference>
<dbReference type="GO" id="GO:0035556">
    <property type="term" value="P:intracellular signal transduction"/>
    <property type="evidence" value="ECO:0007669"/>
    <property type="project" value="InterPro"/>
</dbReference>
<evidence type="ECO:0000256" key="1">
    <source>
        <dbReference type="SAM" id="Phobius"/>
    </source>
</evidence>
<dbReference type="Gene3D" id="3.30.70.1230">
    <property type="entry name" value="Nucleotide cyclase"/>
    <property type="match status" value="1"/>
</dbReference>
<dbReference type="CDD" id="cd07302">
    <property type="entry name" value="CHD"/>
    <property type="match status" value="1"/>
</dbReference>
<proteinExistence type="predicted"/>
<dbReference type="EMBL" id="SNTZ01000001">
    <property type="protein sequence ID" value="THV60781.1"/>
    <property type="molecule type" value="Genomic_DNA"/>
</dbReference>
<keyword evidence="1" id="KW-1133">Transmembrane helix</keyword>
<dbReference type="OrthoDB" id="9768499at2"/>
<keyword evidence="1" id="KW-0812">Transmembrane</keyword>
<protein>
    <submittedName>
        <fullName evidence="3">Adenylate/guanylate cyclase domain-containing protein</fullName>
    </submittedName>
</protein>
<keyword evidence="4" id="KW-1185">Reference proteome</keyword>
<dbReference type="SUPFAM" id="SSF55073">
    <property type="entry name" value="Nucleotide cyclase"/>
    <property type="match status" value="1"/>
</dbReference>
<dbReference type="AlphaFoldDB" id="A0A4S8RSK5"/>
<dbReference type="GO" id="GO:0009190">
    <property type="term" value="P:cyclic nucleotide biosynthetic process"/>
    <property type="evidence" value="ECO:0007669"/>
    <property type="project" value="InterPro"/>
</dbReference>
<dbReference type="InterPro" id="IPR029787">
    <property type="entry name" value="Nucleotide_cyclase"/>
</dbReference>
<dbReference type="Pfam" id="PF00211">
    <property type="entry name" value="Guanylate_cyc"/>
    <property type="match status" value="1"/>
</dbReference>